<dbReference type="RefSeq" id="WP_200756695.1">
    <property type="nucleotide sequence ID" value="NZ_AP023366.1"/>
</dbReference>
<feature type="transmembrane region" description="Helical" evidence="1">
    <location>
        <begin position="6"/>
        <end position="30"/>
    </location>
</feature>
<keyword evidence="1" id="KW-1133">Transmembrane helix</keyword>
<dbReference type="AlphaFoldDB" id="A0A7I8DA54"/>
<dbReference type="Proteomes" id="UP000593802">
    <property type="component" value="Chromosome"/>
</dbReference>
<reference evidence="2 3" key="1">
    <citation type="submission" date="2020-08" db="EMBL/GenBank/DDBJ databases">
        <title>Complete Genome Sequence of Effusibacillus dendaii Strain skT53, Isolated from Farmland soil.</title>
        <authorList>
            <person name="Konishi T."/>
            <person name="Kawasaki H."/>
        </authorList>
    </citation>
    <scope>NUCLEOTIDE SEQUENCE [LARGE SCALE GENOMIC DNA]</scope>
    <source>
        <strain evidence="3">skT53</strain>
    </source>
</reference>
<name>A0A7I8DA54_9BACL</name>
<protein>
    <submittedName>
        <fullName evidence="2">Uncharacterized protein</fullName>
    </submittedName>
</protein>
<evidence type="ECO:0000256" key="1">
    <source>
        <dbReference type="SAM" id="Phobius"/>
    </source>
</evidence>
<sequence length="143" mass="16665">MSSFTIFNWTWHMVALIGALLFCLPTFWLMRLARKFDTHKPIQASDVKSVRLFENGEWRDANPTEIGQIVNWFNASAFVQKRMQENPDTNRNGVAILLNSEEEILIVPRDGDFDVTRRRTADTSVTYWARNKEFSSFLEKCSI</sequence>
<organism evidence="2 3">
    <name type="scientific">Effusibacillus dendaii</name>
    <dbReference type="NCBI Taxonomy" id="2743772"/>
    <lineage>
        <taxon>Bacteria</taxon>
        <taxon>Bacillati</taxon>
        <taxon>Bacillota</taxon>
        <taxon>Bacilli</taxon>
        <taxon>Bacillales</taxon>
        <taxon>Alicyclobacillaceae</taxon>
        <taxon>Effusibacillus</taxon>
    </lineage>
</organism>
<keyword evidence="3" id="KW-1185">Reference proteome</keyword>
<proteinExistence type="predicted"/>
<keyword evidence="1" id="KW-0812">Transmembrane</keyword>
<keyword evidence="1" id="KW-0472">Membrane</keyword>
<accession>A0A7I8DA54</accession>
<gene>
    <name evidence="2" type="ORF">skT53_20480</name>
</gene>
<dbReference type="KEGG" id="eff:skT53_20480"/>
<evidence type="ECO:0000313" key="3">
    <source>
        <dbReference type="Proteomes" id="UP000593802"/>
    </source>
</evidence>
<evidence type="ECO:0000313" key="2">
    <source>
        <dbReference type="EMBL" id="BCJ87063.1"/>
    </source>
</evidence>
<dbReference type="EMBL" id="AP023366">
    <property type="protein sequence ID" value="BCJ87063.1"/>
    <property type="molecule type" value="Genomic_DNA"/>
</dbReference>